<protein>
    <recommendedName>
        <fullName evidence="2">DUF6533 domain-containing protein</fullName>
    </recommendedName>
</protein>
<dbReference type="AlphaFoldDB" id="A0A4R0RKT2"/>
<evidence type="ECO:0000256" key="1">
    <source>
        <dbReference type="SAM" id="Phobius"/>
    </source>
</evidence>
<feature type="transmembrane region" description="Helical" evidence="1">
    <location>
        <begin position="116"/>
        <end position="138"/>
    </location>
</feature>
<feature type="transmembrane region" description="Helical" evidence="1">
    <location>
        <begin position="159"/>
        <end position="181"/>
    </location>
</feature>
<feature type="domain" description="DUF6533" evidence="2">
    <location>
        <begin position="5"/>
        <end position="41"/>
    </location>
</feature>
<sequence>MFAGLLAYDTFLTLSREVECIWKRKTGLVTALFVLQRWTLLLSGIVQNLPTNHPWECVCVFSFMFSSYDWFRRCKSFSILDYVLVILGNIGTAAFSALRVWAIWDCALGPTVAVALASAIVPAVNLFGVAEITSFSTVGGGCIPAVRFSPDIAIRVARVVGYTARSAAIASDALVLVLTWIRTADVWRESKKTKGFKVTVSSLLLRDGTLYFGMLLIMNIVALILHYA</sequence>
<keyword evidence="1" id="KW-0472">Membrane</keyword>
<dbReference type="InterPro" id="IPR045340">
    <property type="entry name" value="DUF6533"/>
</dbReference>
<dbReference type="EMBL" id="RWJN01000238">
    <property type="protein sequence ID" value="TCD64408.1"/>
    <property type="molecule type" value="Genomic_DNA"/>
</dbReference>
<feature type="transmembrane region" description="Helical" evidence="1">
    <location>
        <begin position="209"/>
        <end position="227"/>
    </location>
</feature>
<accession>A0A4R0RKT2</accession>
<gene>
    <name evidence="3" type="ORF">EIP91_004124</name>
</gene>
<dbReference type="Proteomes" id="UP000292702">
    <property type="component" value="Unassembled WGS sequence"/>
</dbReference>
<keyword evidence="1" id="KW-1133">Transmembrane helix</keyword>
<evidence type="ECO:0000313" key="3">
    <source>
        <dbReference type="EMBL" id="TCD64408.1"/>
    </source>
</evidence>
<dbReference type="OrthoDB" id="2803865at2759"/>
<proteinExistence type="predicted"/>
<keyword evidence="1" id="KW-0812">Transmembrane</keyword>
<reference evidence="3 4" key="1">
    <citation type="submission" date="2018-11" db="EMBL/GenBank/DDBJ databases">
        <title>Genome assembly of Steccherinum ochraceum LE-BIN_3174, the white-rot fungus of the Steccherinaceae family (The Residual Polyporoid clade, Polyporales, Basidiomycota).</title>
        <authorList>
            <person name="Fedorova T.V."/>
            <person name="Glazunova O.A."/>
            <person name="Landesman E.O."/>
            <person name="Moiseenko K.V."/>
            <person name="Psurtseva N.V."/>
            <person name="Savinova O.S."/>
            <person name="Shakhova N.V."/>
            <person name="Tyazhelova T.V."/>
            <person name="Vasina D.V."/>
        </authorList>
    </citation>
    <scope>NUCLEOTIDE SEQUENCE [LARGE SCALE GENOMIC DNA]</scope>
    <source>
        <strain evidence="3 4">LE-BIN_3174</strain>
    </source>
</reference>
<keyword evidence="4" id="KW-1185">Reference proteome</keyword>
<evidence type="ECO:0000313" key="4">
    <source>
        <dbReference type="Proteomes" id="UP000292702"/>
    </source>
</evidence>
<dbReference type="Pfam" id="PF20151">
    <property type="entry name" value="DUF6533"/>
    <property type="match status" value="1"/>
</dbReference>
<organism evidence="3 4">
    <name type="scientific">Steccherinum ochraceum</name>
    <dbReference type="NCBI Taxonomy" id="92696"/>
    <lineage>
        <taxon>Eukaryota</taxon>
        <taxon>Fungi</taxon>
        <taxon>Dikarya</taxon>
        <taxon>Basidiomycota</taxon>
        <taxon>Agaricomycotina</taxon>
        <taxon>Agaricomycetes</taxon>
        <taxon>Polyporales</taxon>
        <taxon>Steccherinaceae</taxon>
        <taxon>Steccherinum</taxon>
    </lineage>
</organism>
<comment type="caution">
    <text evidence="3">The sequence shown here is derived from an EMBL/GenBank/DDBJ whole genome shotgun (WGS) entry which is preliminary data.</text>
</comment>
<feature type="transmembrane region" description="Helical" evidence="1">
    <location>
        <begin position="83"/>
        <end position="104"/>
    </location>
</feature>
<name>A0A4R0RKT2_9APHY</name>
<evidence type="ECO:0000259" key="2">
    <source>
        <dbReference type="Pfam" id="PF20151"/>
    </source>
</evidence>